<dbReference type="InterPro" id="IPR035093">
    <property type="entry name" value="RelE/ParE_toxin_dom_sf"/>
</dbReference>
<dbReference type="Gene3D" id="3.30.2310.20">
    <property type="entry name" value="RelE-like"/>
    <property type="match status" value="1"/>
</dbReference>
<evidence type="ECO:0000313" key="2">
    <source>
        <dbReference type="Proteomes" id="UP001057561"/>
    </source>
</evidence>
<dbReference type="EMBL" id="CP099464">
    <property type="protein sequence ID" value="UUO13367.1"/>
    <property type="molecule type" value="Genomic_DNA"/>
</dbReference>
<evidence type="ECO:0000313" key="1">
    <source>
        <dbReference type="EMBL" id="UUO13367.1"/>
    </source>
</evidence>
<reference evidence="1" key="1">
    <citation type="submission" date="2022-06" db="EMBL/GenBank/DDBJ databases">
        <title>Nostosin G and Spiroidesin B from the Cyanobacterium Dolichospermum sp. NIES-1697.</title>
        <authorList>
            <person name="Phan C.-S."/>
            <person name="Mehjabin J.J."/>
            <person name="Anas A.R.J."/>
            <person name="Hayasaka M."/>
            <person name="Onoki R."/>
            <person name="Wang J."/>
            <person name="Umezawa T."/>
            <person name="Washio K."/>
            <person name="Morikawa M."/>
            <person name="Okino T."/>
        </authorList>
    </citation>
    <scope>NUCLEOTIDE SEQUENCE</scope>
    <source>
        <strain evidence="1">NIES-1697</strain>
    </source>
</reference>
<gene>
    <name evidence="1" type="ORF">NG743_14810</name>
</gene>
<sequence length="52" mass="5637">MSEIVWTETATNDLNRHYDFIALSNADAAVRAVQAIVSSGEVYNKILVAVGL</sequence>
<organism evidence="1 2">
    <name type="scientific">Dolichospermum heterosporum TAC447</name>
    <dbReference type="NCBI Taxonomy" id="747523"/>
    <lineage>
        <taxon>Bacteria</taxon>
        <taxon>Bacillati</taxon>
        <taxon>Cyanobacteriota</taxon>
        <taxon>Cyanophyceae</taxon>
        <taxon>Nostocales</taxon>
        <taxon>Aphanizomenonaceae</taxon>
        <taxon>Dolichospermum</taxon>
        <taxon>Dolichospermum heterosporum</taxon>
    </lineage>
</organism>
<name>A0ABY5LRK0_9CYAN</name>
<proteinExistence type="predicted"/>
<dbReference type="RefSeq" id="WP_228043694.1">
    <property type="nucleotide sequence ID" value="NZ_CP099464.1"/>
</dbReference>
<keyword evidence="2" id="KW-1185">Reference proteome</keyword>
<accession>A0ABY5LRK0</accession>
<protein>
    <submittedName>
        <fullName evidence="1">Type II toxin-antitoxin system RelE/ParE family toxin</fullName>
    </submittedName>
</protein>
<dbReference type="Proteomes" id="UP001057561">
    <property type="component" value="Chromosome"/>
</dbReference>